<keyword evidence="2" id="KW-1185">Reference proteome</keyword>
<evidence type="ECO:0000313" key="2">
    <source>
        <dbReference type="Proteomes" id="UP000015347"/>
    </source>
</evidence>
<name>S9RVS3_9RHOB</name>
<dbReference type="AlphaFoldDB" id="S9RVS3"/>
<dbReference type="Proteomes" id="UP000015347">
    <property type="component" value="Unassembled WGS sequence"/>
</dbReference>
<accession>S9RVS3</accession>
<comment type="caution">
    <text evidence="1">The sequence shown here is derived from an EMBL/GenBank/DDBJ whole genome shotgun (WGS) entry which is preliminary data.</text>
</comment>
<sequence>MFEFLGEILQGLQESWKEPCLYGLEFLDDGFVAQIRTIRRSEFVPELS</sequence>
<evidence type="ECO:0000313" key="1">
    <source>
        <dbReference type="EMBL" id="EPX78079.1"/>
    </source>
</evidence>
<proteinExistence type="predicted"/>
<reference evidence="2" key="1">
    <citation type="journal article" date="2014" name="Stand. Genomic Sci.">
        <title>Genome sequence of the exopolysaccharide-producing Salipiger mucosus type strain (DSM 16094(T)), a moderately halophilic member of the Roseobacter clade.</title>
        <authorList>
            <person name="Riedel T."/>
            <person name="Spring S."/>
            <person name="Fiebig A."/>
            <person name="Petersen J."/>
            <person name="Kyrpides N.C."/>
            <person name="Goker M."/>
            <person name="Klenk H.P."/>
        </authorList>
    </citation>
    <scope>NUCLEOTIDE SEQUENCE [LARGE SCALE GENOMIC DNA]</scope>
    <source>
        <strain evidence="2">DSM 16094</strain>
    </source>
</reference>
<gene>
    <name evidence="1" type="ORF">Salmuc_03401</name>
</gene>
<organism evidence="1 2">
    <name type="scientific">Salipiger mucosus DSM 16094</name>
    <dbReference type="NCBI Taxonomy" id="1123237"/>
    <lineage>
        <taxon>Bacteria</taxon>
        <taxon>Pseudomonadati</taxon>
        <taxon>Pseudomonadota</taxon>
        <taxon>Alphaproteobacteria</taxon>
        <taxon>Rhodobacterales</taxon>
        <taxon>Roseobacteraceae</taxon>
        <taxon>Salipiger</taxon>
    </lineage>
</organism>
<dbReference type="HOGENOM" id="CLU_3157611_0_0_5"/>
<protein>
    <submittedName>
        <fullName evidence="1">Uncharacterized protein</fullName>
    </submittedName>
</protein>
<dbReference type="EMBL" id="APVH01000042">
    <property type="protein sequence ID" value="EPX78079.1"/>
    <property type="molecule type" value="Genomic_DNA"/>
</dbReference>